<dbReference type="AlphaFoldDB" id="F6D7V6"/>
<dbReference type="STRING" id="868131.MSWAN_0762"/>
<name>F6D7V6_METPW</name>
<gene>
    <name evidence="1" type="ordered locus">MSWAN_0762</name>
</gene>
<protein>
    <submittedName>
        <fullName evidence="1">Uncharacterized protein</fullName>
    </submittedName>
</protein>
<sequence length="46" mass="5092">MCEKCDFCGRPAVGRCIICSRCFCDIDEGTDGYCYECFTAAATFDT</sequence>
<organism evidence="1 2">
    <name type="scientific">Methanobacterium paludis (strain DSM 25820 / JCM 18151 / SWAN1)</name>
    <dbReference type="NCBI Taxonomy" id="868131"/>
    <lineage>
        <taxon>Archaea</taxon>
        <taxon>Methanobacteriati</taxon>
        <taxon>Methanobacteriota</taxon>
        <taxon>Methanomada group</taxon>
        <taxon>Methanobacteria</taxon>
        <taxon>Methanobacteriales</taxon>
        <taxon>Methanobacteriaceae</taxon>
        <taxon>Methanobacterium</taxon>
    </lineage>
</organism>
<dbReference type="RefSeq" id="WP_013825296.1">
    <property type="nucleotide sequence ID" value="NC_015574.1"/>
</dbReference>
<dbReference type="Proteomes" id="UP000009231">
    <property type="component" value="Chromosome"/>
</dbReference>
<dbReference type="KEGG" id="mew:MSWAN_0762"/>
<evidence type="ECO:0000313" key="1">
    <source>
        <dbReference type="EMBL" id="AEG17794.1"/>
    </source>
</evidence>
<dbReference type="OrthoDB" id="66779at2157"/>
<reference evidence="1 2" key="1">
    <citation type="journal article" date="2014" name="Int. J. Syst. Evol. Microbiol.">
        <title>Methanobacterium paludis sp. nov. and a novel strain of Methanobacterium lacus isolated from northern peatlands.</title>
        <authorList>
            <person name="Cadillo-Quiroz H."/>
            <person name="Brauer S.L."/>
            <person name="Goodson N."/>
            <person name="Yavitt J.B."/>
            <person name="Zinder S.H."/>
        </authorList>
    </citation>
    <scope>NUCLEOTIDE SEQUENCE [LARGE SCALE GENOMIC DNA]</scope>
    <source>
        <strain evidence="2">DSM 25820 / JCM 18151 / SWAN1</strain>
    </source>
</reference>
<dbReference type="GeneID" id="42441919"/>
<evidence type="ECO:0000313" key="2">
    <source>
        <dbReference type="Proteomes" id="UP000009231"/>
    </source>
</evidence>
<proteinExistence type="predicted"/>
<keyword evidence="2" id="KW-1185">Reference proteome</keyword>
<dbReference type="EMBL" id="CP002772">
    <property type="protein sequence ID" value="AEG17794.1"/>
    <property type="molecule type" value="Genomic_DNA"/>
</dbReference>
<accession>F6D7V6</accession>
<dbReference type="HOGENOM" id="CLU_3178634_0_0_2"/>